<evidence type="ECO:0000256" key="1">
    <source>
        <dbReference type="SAM" id="SignalP"/>
    </source>
</evidence>
<feature type="signal peptide" evidence="1">
    <location>
        <begin position="1"/>
        <end position="21"/>
    </location>
</feature>
<proteinExistence type="predicted"/>
<name>A0ABV5GJA5_9FLAO</name>
<dbReference type="PROSITE" id="PS51257">
    <property type="entry name" value="PROKAR_LIPOPROTEIN"/>
    <property type="match status" value="1"/>
</dbReference>
<protein>
    <recommendedName>
        <fullName evidence="4">Lipoprotein</fullName>
    </recommendedName>
</protein>
<comment type="caution">
    <text evidence="2">The sequence shown here is derived from an EMBL/GenBank/DDBJ whole genome shotgun (WGS) entry which is preliminary data.</text>
</comment>
<reference evidence="2 3" key="1">
    <citation type="submission" date="2024-09" db="EMBL/GenBank/DDBJ databases">
        <authorList>
            <person name="Sun Q."/>
            <person name="Mori K."/>
        </authorList>
    </citation>
    <scope>NUCLEOTIDE SEQUENCE [LARGE SCALE GENOMIC DNA]</scope>
    <source>
        <strain evidence="2 3">CECT 7955</strain>
    </source>
</reference>
<evidence type="ECO:0000313" key="3">
    <source>
        <dbReference type="Proteomes" id="UP001589607"/>
    </source>
</evidence>
<feature type="chain" id="PRO_5045572266" description="Lipoprotein" evidence="1">
    <location>
        <begin position="22"/>
        <end position="206"/>
    </location>
</feature>
<sequence length="206" mass="23228">MKNIVVLLASLFLFSCSNSESVEIEQKALKTARPNTLKQGLVNEMIQNYRNNQLATINKTKIGNDAHSIWFELETLKKFIADVENEAKKNGNTSSNDLGIRFYYAAYPEKEKWEKTGYEELSFLLNSPITELYENKHTLIMIPTIDIEGKNVDFNPIDKNTYNGLQNVDKNGEYTIMSKTATNSDIAAQNHGSLIPPADPDVVEGF</sequence>
<organism evidence="2 3">
    <name type="scientific">Flavobacterium jumunjinense</name>
    <dbReference type="NCBI Taxonomy" id="998845"/>
    <lineage>
        <taxon>Bacteria</taxon>
        <taxon>Pseudomonadati</taxon>
        <taxon>Bacteroidota</taxon>
        <taxon>Flavobacteriia</taxon>
        <taxon>Flavobacteriales</taxon>
        <taxon>Flavobacteriaceae</taxon>
        <taxon>Flavobacterium</taxon>
    </lineage>
</organism>
<evidence type="ECO:0008006" key="4">
    <source>
        <dbReference type="Google" id="ProtNLM"/>
    </source>
</evidence>
<dbReference type="Proteomes" id="UP001589607">
    <property type="component" value="Unassembled WGS sequence"/>
</dbReference>
<keyword evidence="1" id="KW-0732">Signal</keyword>
<dbReference type="RefSeq" id="WP_236453876.1">
    <property type="nucleotide sequence ID" value="NZ_CBCSGE010000020.1"/>
</dbReference>
<keyword evidence="3" id="KW-1185">Reference proteome</keyword>
<gene>
    <name evidence="2" type="ORF">ACFFVF_02985</name>
</gene>
<evidence type="ECO:0000313" key="2">
    <source>
        <dbReference type="EMBL" id="MFB9095468.1"/>
    </source>
</evidence>
<dbReference type="EMBL" id="JBHMEY010000007">
    <property type="protein sequence ID" value="MFB9095468.1"/>
    <property type="molecule type" value="Genomic_DNA"/>
</dbReference>
<accession>A0ABV5GJA5</accession>